<name>A0A0C3DF72_9AGAM</name>
<accession>A0A0C3DF72</accession>
<feature type="region of interest" description="Disordered" evidence="1">
    <location>
        <begin position="1"/>
        <end position="59"/>
    </location>
</feature>
<dbReference type="EMBL" id="KN822074">
    <property type="protein sequence ID" value="KIM59365.1"/>
    <property type="molecule type" value="Genomic_DNA"/>
</dbReference>
<organism evidence="2 3">
    <name type="scientific">Scleroderma citrinum Foug A</name>
    <dbReference type="NCBI Taxonomy" id="1036808"/>
    <lineage>
        <taxon>Eukaryota</taxon>
        <taxon>Fungi</taxon>
        <taxon>Dikarya</taxon>
        <taxon>Basidiomycota</taxon>
        <taxon>Agaricomycotina</taxon>
        <taxon>Agaricomycetes</taxon>
        <taxon>Agaricomycetidae</taxon>
        <taxon>Boletales</taxon>
        <taxon>Sclerodermatineae</taxon>
        <taxon>Sclerodermataceae</taxon>
        <taxon>Scleroderma</taxon>
    </lineage>
</organism>
<evidence type="ECO:0000256" key="1">
    <source>
        <dbReference type="SAM" id="MobiDB-lite"/>
    </source>
</evidence>
<gene>
    <name evidence="2" type="ORF">SCLCIDRAFT_1217711</name>
</gene>
<dbReference type="HOGENOM" id="CLU_2962230_0_0_1"/>
<evidence type="ECO:0000313" key="3">
    <source>
        <dbReference type="Proteomes" id="UP000053989"/>
    </source>
</evidence>
<dbReference type="Proteomes" id="UP000053989">
    <property type="component" value="Unassembled WGS sequence"/>
</dbReference>
<keyword evidence="3" id="KW-1185">Reference proteome</keyword>
<protein>
    <submittedName>
        <fullName evidence="2">Uncharacterized protein</fullName>
    </submittedName>
</protein>
<dbReference type="AlphaFoldDB" id="A0A0C3DF72"/>
<reference evidence="2 3" key="1">
    <citation type="submission" date="2014-04" db="EMBL/GenBank/DDBJ databases">
        <authorList>
            <consortium name="DOE Joint Genome Institute"/>
            <person name="Kuo A."/>
            <person name="Kohler A."/>
            <person name="Nagy L.G."/>
            <person name="Floudas D."/>
            <person name="Copeland A."/>
            <person name="Barry K.W."/>
            <person name="Cichocki N."/>
            <person name="Veneault-Fourrey C."/>
            <person name="LaButti K."/>
            <person name="Lindquist E.A."/>
            <person name="Lipzen A."/>
            <person name="Lundell T."/>
            <person name="Morin E."/>
            <person name="Murat C."/>
            <person name="Sun H."/>
            <person name="Tunlid A."/>
            <person name="Henrissat B."/>
            <person name="Grigoriev I.V."/>
            <person name="Hibbett D.S."/>
            <person name="Martin F."/>
            <person name="Nordberg H.P."/>
            <person name="Cantor M.N."/>
            <person name="Hua S.X."/>
        </authorList>
    </citation>
    <scope>NUCLEOTIDE SEQUENCE [LARGE SCALE GENOMIC DNA]</scope>
    <source>
        <strain evidence="2 3">Foug A</strain>
    </source>
</reference>
<dbReference type="InParanoid" id="A0A0C3DF72"/>
<evidence type="ECO:0000313" key="2">
    <source>
        <dbReference type="EMBL" id="KIM59365.1"/>
    </source>
</evidence>
<reference evidence="3" key="2">
    <citation type="submission" date="2015-01" db="EMBL/GenBank/DDBJ databases">
        <title>Evolutionary Origins and Diversification of the Mycorrhizal Mutualists.</title>
        <authorList>
            <consortium name="DOE Joint Genome Institute"/>
            <consortium name="Mycorrhizal Genomics Consortium"/>
            <person name="Kohler A."/>
            <person name="Kuo A."/>
            <person name="Nagy L.G."/>
            <person name="Floudas D."/>
            <person name="Copeland A."/>
            <person name="Barry K.W."/>
            <person name="Cichocki N."/>
            <person name="Veneault-Fourrey C."/>
            <person name="LaButti K."/>
            <person name="Lindquist E.A."/>
            <person name="Lipzen A."/>
            <person name="Lundell T."/>
            <person name="Morin E."/>
            <person name="Murat C."/>
            <person name="Riley R."/>
            <person name="Ohm R."/>
            <person name="Sun H."/>
            <person name="Tunlid A."/>
            <person name="Henrissat B."/>
            <person name="Grigoriev I.V."/>
            <person name="Hibbett D.S."/>
            <person name="Martin F."/>
        </authorList>
    </citation>
    <scope>NUCLEOTIDE SEQUENCE [LARGE SCALE GENOMIC DNA]</scope>
    <source>
        <strain evidence="3">Foug A</strain>
    </source>
</reference>
<feature type="compositionally biased region" description="Basic and acidic residues" evidence="1">
    <location>
        <begin position="16"/>
        <end position="39"/>
    </location>
</feature>
<proteinExistence type="predicted"/>
<sequence length="59" mass="6789">MSARSRWRSRMQSSKVDPERNRSSELVERRRSKRKDTIHDGTAADVEKTRKGKTTAGEA</sequence>